<keyword evidence="2" id="KW-1185">Reference proteome</keyword>
<proteinExistence type="predicted"/>
<protein>
    <submittedName>
        <fullName evidence="1">Uncharacterized protein</fullName>
    </submittedName>
</protein>
<organism evidence="1 2">
    <name type="scientific">Forsythia ovata</name>
    <dbReference type="NCBI Taxonomy" id="205694"/>
    <lineage>
        <taxon>Eukaryota</taxon>
        <taxon>Viridiplantae</taxon>
        <taxon>Streptophyta</taxon>
        <taxon>Embryophyta</taxon>
        <taxon>Tracheophyta</taxon>
        <taxon>Spermatophyta</taxon>
        <taxon>Magnoliopsida</taxon>
        <taxon>eudicotyledons</taxon>
        <taxon>Gunneridae</taxon>
        <taxon>Pentapetalae</taxon>
        <taxon>asterids</taxon>
        <taxon>lamiids</taxon>
        <taxon>Lamiales</taxon>
        <taxon>Oleaceae</taxon>
        <taxon>Forsythieae</taxon>
        <taxon>Forsythia</taxon>
    </lineage>
</organism>
<name>A0ABD1RZB0_9LAMI</name>
<dbReference type="AlphaFoldDB" id="A0ABD1RZB0"/>
<evidence type="ECO:0000313" key="1">
    <source>
        <dbReference type="EMBL" id="KAL2493797.1"/>
    </source>
</evidence>
<evidence type="ECO:0000313" key="2">
    <source>
        <dbReference type="Proteomes" id="UP001604277"/>
    </source>
</evidence>
<dbReference type="EMBL" id="JBFOLJ010000011">
    <property type="protein sequence ID" value="KAL2493797.1"/>
    <property type="molecule type" value="Genomic_DNA"/>
</dbReference>
<reference evidence="2" key="1">
    <citation type="submission" date="2024-07" db="EMBL/GenBank/DDBJ databases">
        <title>Two chromosome-level genome assemblies of Korean endemic species Abeliophyllum distichum and Forsythia ovata (Oleaceae).</title>
        <authorList>
            <person name="Jang H."/>
        </authorList>
    </citation>
    <scope>NUCLEOTIDE SEQUENCE [LARGE SCALE GENOMIC DNA]</scope>
</reference>
<sequence length="106" mass="11904">MLANLIRNLSLRKAFADGCSSDSPIRRIAFLFGYRGLHGPHKIRGVLREHDEEVEGRPIVAYYPVASMGKVPRRPKPNKKKQSYGPLEMSSLLKNMDALAALQLDE</sequence>
<comment type="caution">
    <text evidence="1">The sequence shown here is derived from an EMBL/GenBank/DDBJ whole genome shotgun (WGS) entry which is preliminary data.</text>
</comment>
<dbReference type="Proteomes" id="UP001604277">
    <property type="component" value="Unassembled WGS sequence"/>
</dbReference>
<accession>A0ABD1RZB0</accession>
<gene>
    <name evidence="1" type="ORF">Fot_37554</name>
</gene>